<keyword evidence="1" id="KW-0378">Hydrolase</keyword>
<dbReference type="Gene3D" id="3.40.630.40">
    <property type="entry name" value="Zn-dependent exopeptidases"/>
    <property type="match status" value="1"/>
</dbReference>
<dbReference type="InterPro" id="IPR002508">
    <property type="entry name" value="MurNAc-LAA_cat"/>
</dbReference>
<accession>A0ABP3XJI9</accession>
<gene>
    <name evidence="3" type="primary">cwlC</name>
    <name evidence="3" type="ORF">GCM10008917_24510</name>
</gene>
<dbReference type="PANTHER" id="PTHR30404:SF0">
    <property type="entry name" value="N-ACETYLMURAMOYL-L-ALANINE AMIDASE AMIC"/>
    <property type="match status" value="1"/>
</dbReference>
<dbReference type="InterPro" id="IPR050695">
    <property type="entry name" value="N-acetylmuramoyl_amidase_3"/>
</dbReference>
<name>A0ABP3XJI9_9FIRM</name>
<feature type="domain" description="MurNAc-LAA" evidence="2">
    <location>
        <begin position="63"/>
        <end position="175"/>
    </location>
</feature>
<dbReference type="SUPFAM" id="SSF53187">
    <property type="entry name" value="Zn-dependent exopeptidases"/>
    <property type="match status" value="1"/>
</dbReference>
<evidence type="ECO:0000313" key="3">
    <source>
        <dbReference type="EMBL" id="GAA0865767.1"/>
    </source>
</evidence>
<evidence type="ECO:0000313" key="4">
    <source>
        <dbReference type="Proteomes" id="UP001400965"/>
    </source>
</evidence>
<sequence>MKRLVIDLGHGGSDPGAVGQNKTHEADIVLAIGKVLNELLKSYDLDFKFTRLSNRHISLNERVKIANDFKADYFLSIHINSSKNKSVRGVEIWQYSNESDKLNKFSSGVCEDISKIFNTKNRGVKLSKELSVLKNTKMSASLIEVDFISNIDAEKDLKVSDNIKAIALAIKNNLIKLLELELPTNDTLYKVCIGAYKDKNNAMNQVKLAKEKGFVDAYII</sequence>
<keyword evidence="4" id="KW-1185">Reference proteome</keyword>
<dbReference type="Proteomes" id="UP001400965">
    <property type="component" value="Unassembled WGS sequence"/>
</dbReference>
<comment type="caution">
    <text evidence="3">The sequence shown here is derived from an EMBL/GenBank/DDBJ whole genome shotgun (WGS) entry which is preliminary data.</text>
</comment>
<organism evidence="3 4">
    <name type="scientific">Paraclostridium tenue</name>
    <dbReference type="NCBI Taxonomy" id="1737"/>
    <lineage>
        <taxon>Bacteria</taxon>
        <taxon>Bacillati</taxon>
        <taxon>Bacillota</taxon>
        <taxon>Clostridia</taxon>
        <taxon>Peptostreptococcales</taxon>
        <taxon>Peptostreptococcaceae</taxon>
        <taxon>Paraclostridium</taxon>
    </lineage>
</organism>
<proteinExistence type="predicted"/>
<dbReference type="SMART" id="SM00646">
    <property type="entry name" value="Ami_3"/>
    <property type="match status" value="1"/>
</dbReference>
<protein>
    <submittedName>
        <fullName evidence="3">Sporulation-specific N-acetylmuramoyl-L-alanine amidase</fullName>
    </submittedName>
</protein>
<reference evidence="4" key="1">
    <citation type="journal article" date="2019" name="Int. J. Syst. Evol. Microbiol.">
        <title>The Global Catalogue of Microorganisms (GCM) 10K type strain sequencing project: providing services to taxonomists for standard genome sequencing and annotation.</title>
        <authorList>
            <consortium name="The Broad Institute Genomics Platform"/>
            <consortium name="The Broad Institute Genome Sequencing Center for Infectious Disease"/>
            <person name="Wu L."/>
            <person name="Ma J."/>
        </authorList>
    </citation>
    <scope>NUCLEOTIDE SEQUENCE [LARGE SCALE GENOMIC DNA]</scope>
    <source>
        <strain evidence="4">JCM 6486</strain>
    </source>
</reference>
<evidence type="ECO:0000259" key="2">
    <source>
        <dbReference type="SMART" id="SM00646"/>
    </source>
</evidence>
<dbReference type="PANTHER" id="PTHR30404">
    <property type="entry name" value="N-ACETYLMURAMOYL-L-ALANINE AMIDASE"/>
    <property type="match status" value="1"/>
</dbReference>
<dbReference type="RefSeq" id="WP_346046434.1">
    <property type="nucleotide sequence ID" value="NZ_BAAACP010000018.1"/>
</dbReference>
<dbReference type="CDD" id="cd02696">
    <property type="entry name" value="MurNAc-LAA"/>
    <property type="match status" value="1"/>
</dbReference>
<evidence type="ECO:0000256" key="1">
    <source>
        <dbReference type="ARBA" id="ARBA00022801"/>
    </source>
</evidence>
<dbReference type="Pfam" id="PF01520">
    <property type="entry name" value="Amidase_3"/>
    <property type="match status" value="1"/>
</dbReference>
<dbReference type="EMBL" id="BAAACP010000018">
    <property type="protein sequence ID" value="GAA0865767.1"/>
    <property type="molecule type" value="Genomic_DNA"/>
</dbReference>